<dbReference type="SMART" id="SM00287">
    <property type="entry name" value="SH3b"/>
    <property type="match status" value="1"/>
</dbReference>
<evidence type="ECO:0000313" key="5">
    <source>
        <dbReference type="Proteomes" id="UP000216215"/>
    </source>
</evidence>
<dbReference type="Pfam" id="PF08239">
    <property type="entry name" value="SH3_3"/>
    <property type="match status" value="1"/>
</dbReference>
<keyword evidence="5" id="KW-1185">Reference proteome</keyword>
<feature type="chain" id="PRO_5044238512" evidence="2">
    <location>
        <begin position="26"/>
        <end position="132"/>
    </location>
</feature>
<organism evidence="4 5">
    <name type="scientific">Mesorhizobium mediterraneum</name>
    <dbReference type="NCBI Taxonomy" id="43617"/>
    <lineage>
        <taxon>Bacteria</taxon>
        <taxon>Pseudomonadati</taxon>
        <taxon>Pseudomonadota</taxon>
        <taxon>Alphaproteobacteria</taxon>
        <taxon>Hyphomicrobiales</taxon>
        <taxon>Phyllobacteriaceae</taxon>
        <taxon>Mesorhizobium</taxon>
    </lineage>
</organism>
<evidence type="ECO:0000256" key="1">
    <source>
        <dbReference type="SAM" id="MobiDB-lite"/>
    </source>
</evidence>
<dbReference type="AlphaFoldDB" id="A0AB36R690"/>
<protein>
    <submittedName>
        <fullName evidence="4">Ligand-binding protein SH3</fullName>
    </submittedName>
</protein>
<feature type="region of interest" description="Disordered" evidence="1">
    <location>
        <begin position="102"/>
        <end position="122"/>
    </location>
</feature>
<evidence type="ECO:0000256" key="2">
    <source>
        <dbReference type="SAM" id="SignalP"/>
    </source>
</evidence>
<gene>
    <name evidence="4" type="ORF">CIT25_24720</name>
</gene>
<feature type="signal peptide" evidence="2">
    <location>
        <begin position="1"/>
        <end position="25"/>
    </location>
</feature>
<feature type="domain" description="SH3b" evidence="3">
    <location>
        <begin position="25"/>
        <end position="86"/>
    </location>
</feature>
<dbReference type="EMBL" id="NPKI01000032">
    <property type="protein sequence ID" value="PAP99750.1"/>
    <property type="molecule type" value="Genomic_DNA"/>
</dbReference>
<evidence type="ECO:0000313" key="4">
    <source>
        <dbReference type="EMBL" id="PAP99750.1"/>
    </source>
</evidence>
<evidence type="ECO:0000259" key="3">
    <source>
        <dbReference type="PROSITE" id="PS51781"/>
    </source>
</evidence>
<name>A0AB36R690_9HYPH</name>
<comment type="caution">
    <text evidence="4">The sequence shown here is derived from an EMBL/GenBank/DDBJ whole genome shotgun (WGS) entry which is preliminary data.</text>
</comment>
<accession>A0AB36R690</accession>
<dbReference type="InterPro" id="IPR003646">
    <property type="entry name" value="SH3-like_bac-type"/>
</dbReference>
<keyword evidence="2" id="KW-0732">Signal</keyword>
<dbReference type="Proteomes" id="UP000216215">
    <property type="component" value="Unassembled WGS sequence"/>
</dbReference>
<dbReference type="Gene3D" id="2.30.30.40">
    <property type="entry name" value="SH3 Domains"/>
    <property type="match status" value="1"/>
</dbReference>
<sequence>MNFRMLTALVLAFVGLAAFPISASAATAYTTGTLNVRSGPGPGYARIATLPAGHRVTVIDCQGSWCAIRAAGIRGWASANYLDRVYVSRPIVVRPHIIVRPPHYRPHRPHRPHKPHRPRPGKCKIAPGFACK</sequence>
<proteinExistence type="predicted"/>
<reference evidence="5" key="1">
    <citation type="submission" date="2017-08" db="EMBL/GenBank/DDBJ databases">
        <title>Mesorhizobium wenxinae sp. nov., a novel rhizobial species isolated from root nodules of chickpea (Cicer arietinum L.).</title>
        <authorList>
            <person name="Zhang J."/>
        </authorList>
    </citation>
    <scope>NUCLEOTIDE SEQUENCE [LARGE SCALE GENOMIC DNA]</scope>
    <source>
        <strain evidence="5">USDA 3392</strain>
    </source>
</reference>
<dbReference type="PROSITE" id="PS51781">
    <property type="entry name" value="SH3B"/>
    <property type="match status" value="1"/>
</dbReference>